<dbReference type="InterPro" id="IPR014044">
    <property type="entry name" value="CAP_dom"/>
</dbReference>
<feature type="domain" description="SCP" evidence="2">
    <location>
        <begin position="28"/>
        <end position="161"/>
    </location>
</feature>
<evidence type="ECO:0000313" key="3">
    <source>
        <dbReference type="EMBL" id="CAP24394.1"/>
    </source>
</evidence>
<proteinExistence type="predicted"/>
<feature type="chain" id="PRO_5002732363" evidence="1">
    <location>
        <begin position="20"/>
        <end position="172"/>
    </location>
</feature>
<dbReference type="InParanoid" id="A8WV83"/>
<reference evidence="3 4" key="1">
    <citation type="journal article" date="2003" name="PLoS Biol.">
        <title>The genome sequence of Caenorhabditis briggsae: a platform for comparative genomics.</title>
        <authorList>
            <person name="Stein L.D."/>
            <person name="Bao Z."/>
            <person name="Blasiar D."/>
            <person name="Blumenthal T."/>
            <person name="Brent M.R."/>
            <person name="Chen N."/>
            <person name="Chinwalla A."/>
            <person name="Clarke L."/>
            <person name="Clee C."/>
            <person name="Coghlan A."/>
            <person name="Coulson A."/>
            <person name="D'Eustachio P."/>
            <person name="Fitch D.H."/>
            <person name="Fulton L.A."/>
            <person name="Fulton R.E."/>
            <person name="Griffiths-Jones S."/>
            <person name="Harris T.W."/>
            <person name="Hillier L.W."/>
            <person name="Kamath R."/>
            <person name="Kuwabara P.E."/>
            <person name="Mardis E.R."/>
            <person name="Marra M.A."/>
            <person name="Miner T.L."/>
            <person name="Minx P."/>
            <person name="Mullikin J.C."/>
            <person name="Plumb R.W."/>
            <person name="Rogers J."/>
            <person name="Schein J.E."/>
            <person name="Sohrmann M."/>
            <person name="Spieth J."/>
            <person name="Stajich J.E."/>
            <person name="Wei C."/>
            <person name="Willey D."/>
            <person name="Wilson R.K."/>
            <person name="Durbin R."/>
            <person name="Waterston R.H."/>
        </authorList>
    </citation>
    <scope>NUCLEOTIDE SEQUENCE [LARGE SCALE GENOMIC DNA]</scope>
    <source>
        <strain evidence="3 4">AF16</strain>
    </source>
</reference>
<dbReference type="WormBase" id="CBG03516">
    <property type="protein sequence ID" value="CBP14760"/>
    <property type="gene ID" value="WBGene00026368"/>
    <property type="gene designation" value="Cbr-scl-21"/>
</dbReference>
<dbReference type="eggNOG" id="KOG3017">
    <property type="taxonomic scope" value="Eukaryota"/>
</dbReference>
<dbReference type="InterPro" id="IPR035940">
    <property type="entry name" value="CAP_sf"/>
</dbReference>
<dbReference type="Proteomes" id="UP000008549">
    <property type="component" value="Unassembled WGS sequence"/>
</dbReference>
<dbReference type="CTD" id="8576650"/>
<keyword evidence="1" id="KW-0732">Signal</keyword>
<dbReference type="Pfam" id="PF00188">
    <property type="entry name" value="CAP"/>
    <property type="match status" value="1"/>
</dbReference>
<gene>
    <name evidence="5" type="primary">scl-21</name>
    <name evidence="3 5" type="ORF">CBG03516</name>
    <name evidence="3" type="ORF">CBG_03516</name>
</gene>
<dbReference type="PROSITE" id="PS51257">
    <property type="entry name" value="PROKAR_LIPOPROTEIN"/>
    <property type="match status" value="1"/>
</dbReference>
<dbReference type="GO" id="GO:0005615">
    <property type="term" value="C:extracellular space"/>
    <property type="evidence" value="ECO:0000318"/>
    <property type="project" value="GO_Central"/>
</dbReference>
<dbReference type="GeneID" id="8576650"/>
<name>A8WV83_CAEBR</name>
<dbReference type="SMART" id="SM00198">
    <property type="entry name" value="SCP"/>
    <property type="match status" value="1"/>
</dbReference>
<dbReference type="EMBL" id="HE600967">
    <property type="protein sequence ID" value="CAP24394.1"/>
    <property type="molecule type" value="Genomic_DNA"/>
</dbReference>
<dbReference type="SUPFAM" id="SSF55797">
    <property type="entry name" value="PR-1-like"/>
    <property type="match status" value="1"/>
</dbReference>
<dbReference type="RefSeq" id="XP_002634657.1">
    <property type="nucleotide sequence ID" value="XM_002634611.1"/>
</dbReference>
<evidence type="ECO:0000313" key="4">
    <source>
        <dbReference type="Proteomes" id="UP000008549"/>
    </source>
</evidence>
<dbReference type="AlphaFoldDB" id="A8WV83"/>
<evidence type="ECO:0000259" key="2">
    <source>
        <dbReference type="SMART" id="SM00198"/>
    </source>
</evidence>
<feature type="signal peptide" evidence="1">
    <location>
        <begin position="1"/>
        <end position="19"/>
    </location>
</feature>
<dbReference type="HOGENOM" id="CLU_035730_7_1_1"/>
<reference evidence="3 4" key="2">
    <citation type="journal article" date="2011" name="PLoS Genet.">
        <title>Caenorhabditis briggsae recombinant inbred line genotypes reveal inter-strain incompatibility and the evolution of recombination.</title>
        <authorList>
            <person name="Ross J.A."/>
            <person name="Koboldt D.C."/>
            <person name="Staisch J.E."/>
            <person name="Chamberlin H.M."/>
            <person name="Gupta B.P."/>
            <person name="Miller R.D."/>
            <person name="Baird S.E."/>
            <person name="Haag E.S."/>
        </authorList>
    </citation>
    <scope>NUCLEOTIDE SEQUENCE [LARGE SCALE GENOMIC DNA]</scope>
    <source>
        <strain evidence="3 4">AF16</strain>
    </source>
</reference>
<protein>
    <submittedName>
        <fullName evidence="3">Protein CBG03516</fullName>
    </submittedName>
</protein>
<keyword evidence="4" id="KW-1185">Reference proteome</keyword>
<evidence type="ECO:0000256" key="1">
    <source>
        <dbReference type="SAM" id="SignalP"/>
    </source>
</evidence>
<dbReference type="Gene3D" id="3.40.33.10">
    <property type="entry name" value="CAP"/>
    <property type="match status" value="1"/>
</dbReference>
<dbReference type="KEGG" id="cbr:CBG_03516"/>
<organism evidence="3 4">
    <name type="scientific">Caenorhabditis briggsae</name>
    <dbReference type="NCBI Taxonomy" id="6238"/>
    <lineage>
        <taxon>Eukaryota</taxon>
        <taxon>Metazoa</taxon>
        <taxon>Ecdysozoa</taxon>
        <taxon>Nematoda</taxon>
        <taxon>Chromadorea</taxon>
        <taxon>Rhabditida</taxon>
        <taxon>Rhabditina</taxon>
        <taxon>Rhabditomorpha</taxon>
        <taxon>Rhabditoidea</taxon>
        <taxon>Rhabditidae</taxon>
        <taxon>Peloderinae</taxon>
        <taxon>Caenorhabditis</taxon>
    </lineage>
</organism>
<accession>A8WV83</accession>
<dbReference type="CDD" id="cd05380">
    <property type="entry name" value="CAP_euk"/>
    <property type="match status" value="1"/>
</dbReference>
<sequence>MKSLFCILIFIGCPSAVFGCAGYQFDQTAQEAIVKAHNDLRSDIAKGRNRTYRGALLKEASNMRKIKWDSTLEKSAQELADTCQEEKYRIAKYHRISTNPSESSIQQLAVNATTYWKEQFRFQSFNADYFKNAITKDSQITNNSSLYKQGTACSSCGSGFKCEEDSGLCVPV</sequence>
<evidence type="ECO:0000313" key="5">
    <source>
        <dbReference type="WormBase" id="CBG03516"/>
    </source>
</evidence>